<proteinExistence type="predicted"/>
<accession>A0A8I1JGS4</accession>
<gene>
    <name evidence="1" type="ORF">JEU22_04170</name>
</gene>
<comment type="caution">
    <text evidence="1">The sequence shown here is derived from an EMBL/GenBank/DDBJ whole genome shotgun (WGS) entry which is preliminary data.</text>
</comment>
<dbReference type="EMBL" id="JAEHTE010000002">
    <property type="protein sequence ID" value="MBI6883102.1"/>
    <property type="molecule type" value="Genomic_DNA"/>
</dbReference>
<protein>
    <submittedName>
        <fullName evidence="1">Uncharacterized protein</fullName>
    </submittedName>
</protein>
<organism evidence="1 2">
    <name type="scientific">Pseudomonas putida</name>
    <name type="common">Arthrobacter siderocapsulatus</name>
    <dbReference type="NCBI Taxonomy" id="303"/>
    <lineage>
        <taxon>Bacteria</taxon>
        <taxon>Pseudomonadati</taxon>
        <taxon>Pseudomonadota</taxon>
        <taxon>Gammaproteobacteria</taxon>
        <taxon>Pseudomonadales</taxon>
        <taxon>Pseudomonadaceae</taxon>
        <taxon>Pseudomonas</taxon>
    </lineage>
</organism>
<sequence>MTTPDPVAIGELKILGAKPRSSSINVRPGYGITCDEFAAINGSVFLASCFMAMMKRHEAQMRIELSDPTYGVTITLDGEEISSYEAEPINQQLSHLYQLHGC</sequence>
<evidence type="ECO:0000313" key="2">
    <source>
        <dbReference type="Proteomes" id="UP000637061"/>
    </source>
</evidence>
<dbReference type="AlphaFoldDB" id="A0A8I1JGS4"/>
<evidence type="ECO:0000313" key="1">
    <source>
        <dbReference type="EMBL" id="MBI6883102.1"/>
    </source>
</evidence>
<dbReference type="RefSeq" id="WP_198746716.1">
    <property type="nucleotide sequence ID" value="NZ_JAEHTE010000002.1"/>
</dbReference>
<dbReference type="Proteomes" id="UP000637061">
    <property type="component" value="Unassembled WGS sequence"/>
</dbReference>
<reference evidence="1" key="1">
    <citation type="submission" date="2020-12" db="EMBL/GenBank/DDBJ databases">
        <title>Enhanced detection system for hospital associated transmission using whole genome sequencing surveillance.</title>
        <authorList>
            <person name="Harrison L.H."/>
            <person name="Van Tyne D."/>
            <person name="Marsh J.W."/>
            <person name="Griffith M.P."/>
            <person name="Snyder D.J."/>
            <person name="Cooper V.S."/>
            <person name="Mustapha M."/>
        </authorList>
    </citation>
    <scope>NUCLEOTIDE SEQUENCE</scope>
    <source>
        <strain evidence="1">PSB00042</strain>
    </source>
</reference>
<name>A0A8I1JGS4_PSEPU</name>